<dbReference type="SUPFAM" id="SSF46785">
    <property type="entry name" value="Winged helix' DNA-binding domain"/>
    <property type="match status" value="1"/>
</dbReference>
<evidence type="ECO:0000313" key="6">
    <source>
        <dbReference type="EMBL" id="VFR33512.1"/>
    </source>
</evidence>
<dbReference type="GO" id="GO:0043565">
    <property type="term" value="F:sequence-specific DNA binding"/>
    <property type="evidence" value="ECO:0007669"/>
    <property type="project" value="TreeGrafter"/>
</dbReference>
<dbReference type="FunFam" id="3.40.190.290:FF:000001">
    <property type="entry name" value="Transcriptional regulator, LysR family"/>
    <property type="match status" value="1"/>
</dbReference>
<dbReference type="GO" id="GO:0003700">
    <property type="term" value="F:DNA-binding transcription factor activity"/>
    <property type="evidence" value="ECO:0007669"/>
    <property type="project" value="InterPro"/>
</dbReference>
<protein>
    <submittedName>
        <fullName evidence="6">LysR-family transcriptional regulator clustered with PA0057</fullName>
    </submittedName>
</protein>
<dbReference type="InterPro" id="IPR000847">
    <property type="entry name" value="LysR_HTH_N"/>
</dbReference>
<dbReference type="FunFam" id="1.10.10.10:FF:000001">
    <property type="entry name" value="LysR family transcriptional regulator"/>
    <property type="match status" value="1"/>
</dbReference>
<evidence type="ECO:0000259" key="5">
    <source>
        <dbReference type="PROSITE" id="PS50931"/>
    </source>
</evidence>
<dbReference type="InterPro" id="IPR005119">
    <property type="entry name" value="LysR_subst-bd"/>
</dbReference>
<dbReference type="PANTHER" id="PTHR30537:SF35">
    <property type="entry name" value="TRANSCRIPTIONAL REGULATORY PROTEIN"/>
    <property type="match status" value="1"/>
</dbReference>
<proteinExistence type="inferred from homology"/>
<dbReference type="GO" id="GO:0006351">
    <property type="term" value="P:DNA-templated transcription"/>
    <property type="evidence" value="ECO:0007669"/>
    <property type="project" value="TreeGrafter"/>
</dbReference>
<sequence>MDRLTAMQVFVAVVDGGSQSAAADRLGLSRPVVSRHLADLEGWVGARLLHRTTRKLSLTAAGAEALPRCRQVLALGGEIRAAGASREDAPRGLLRITASNSLGYARLSRAVALYQRRHPAVSVELLLVDRKVDLVQERIDLALRISREIDPNLIARKLAVCESVVCAAPAYLRQHGTPIQPQDLAAHNCLTHAYYGSSVWEFLREGEALQVAVSGNFSANDALSVCASAVAGAGVAMLPAYLAQARLDDGALVALLPAHRPVDTYFHAVYASRRHMPATLRSMLDFLAIHFAQGMVATPDA</sequence>
<comment type="similarity">
    <text evidence="1">Belongs to the LysR transcriptional regulatory family.</text>
</comment>
<evidence type="ECO:0000256" key="3">
    <source>
        <dbReference type="ARBA" id="ARBA00023125"/>
    </source>
</evidence>
<evidence type="ECO:0000256" key="1">
    <source>
        <dbReference type="ARBA" id="ARBA00009437"/>
    </source>
</evidence>
<keyword evidence="4" id="KW-0804">Transcription</keyword>
<dbReference type="Pfam" id="PF00126">
    <property type="entry name" value="HTH_1"/>
    <property type="match status" value="1"/>
</dbReference>
<organism evidence="6">
    <name type="scientific">plant metagenome</name>
    <dbReference type="NCBI Taxonomy" id="1297885"/>
    <lineage>
        <taxon>unclassified sequences</taxon>
        <taxon>metagenomes</taxon>
        <taxon>organismal metagenomes</taxon>
    </lineage>
</organism>
<feature type="domain" description="HTH lysR-type" evidence="5">
    <location>
        <begin position="1"/>
        <end position="59"/>
    </location>
</feature>
<name>A0A484Q5M0_9ZZZZ</name>
<dbReference type="PANTHER" id="PTHR30537">
    <property type="entry name" value="HTH-TYPE TRANSCRIPTIONAL REGULATOR"/>
    <property type="match status" value="1"/>
</dbReference>
<evidence type="ECO:0000256" key="2">
    <source>
        <dbReference type="ARBA" id="ARBA00023015"/>
    </source>
</evidence>
<dbReference type="Gene3D" id="1.10.10.10">
    <property type="entry name" value="Winged helix-like DNA-binding domain superfamily/Winged helix DNA-binding domain"/>
    <property type="match status" value="1"/>
</dbReference>
<reference evidence="6" key="1">
    <citation type="submission" date="2019-03" db="EMBL/GenBank/DDBJ databases">
        <authorList>
            <person name="Danneels B."/>
        </authorList>
    </citation>
    <scope>NUCLEOTIDE SEQUENCE</scope>
</reference>
<dbReference type="Gene3D" id="3.40.190.290">
    <property type="match status" value="1"/>
</dbReference>
<dbReference type="InterPro" id="IPR036390">
    <property type="entry name" value="WH_DNA-bd_sf"/>
</dbReference>
<keyword evidence="2" id="KW-0805">Transcription regulation</keyword>
<dbReference type="Pfam" id="PF03466">
    <property type="entry name" value="LysR_substrate"/>
    <property type="match status" value="1"/>
</dbReference>
<keyword evidence="3" id="KW-0238">DNA-binding</keyword>
<dbReference type="SUPFAM" id="SSF53850">
    <property type="entry name" value="Periplasmic binding protein-like II"/>
    <property type="match status" value="1"/>
</dbReference>
<dbReference type="InterPro" id="IPR058163">
    <property type="entry name" value="LysR-type_TF_proteobact-type"/>
</dbReference>
<dbReference type="InterPro" id="IPR036388">
    <property type="entry name" value="WH-like_DNA-bd_sf"/>
</dbReference>
<dbReference type="EMBL" id="CAADHY010000032">
    <property type="protein sequence ID" value="VFR33512.1"/>
    <property type="molecule type" value="Genomic_DNA"/>
</dbReference>
<dbReference type="PROSITE" id="PS50931">
    <property type="entry name" value="HTH_LYSR"/>
    <property type="match status" value="1"/>
</dbReference>
<accession>A0A484Q5M0</accession>
<gene>
    <name evidence="6" type="ORF">AMP9_2908</name>
</gene>
<evidence type="ECO:0000256" key="4">
    <source>
        <dbReference type="ARBA" id="ARBA00023163"/>
    </source>
</evidence>
<dbReference type="CDD" id="cd08422">
    <property type="entry name" value="PBP2_CrgA_like"/>
    <property type="match status" value="1"/>
</dbReference>
<dbReference type="AlphaFoldDB" id="A0A484Q5M0"/>